<evidence type="ECO:0000313" key="3">
    <source>
        <dbReference type="Proteomes" id="UP000242886"/>
    </source>
</evidence>
<keyword evidence="1" id="KW-1133">Transmembrane helix</keyword>
<keyword evidence="1" id="KW-0812">Transmembrane</keyword>
<dbReference type="AlphaFoldDB" id="A0A7Z7HQY2"/>
<organism evidence="2 3">
    <name type="scientific">Sterolibacterium denitrificans</name>
    <dbReference type="NCBI Taxonomy" id="157592"/>
    <lineage>
        <taxon>Bacteria</taxon>
        <taxon>Pseudomonadati</taxon>
        <taxon>Pseudomonadota</taxon>
        <taxon>Betaproteobacteria</taxon>
        <taxon>Nitrosomonadales</taxon>
        <taxon>Sterolibacteriaceae</taxon>
        <taxon>Sterolibacterium</taxon>
    </lineage>
</organism>
<evidence type="ECO:0000256" key="1">
    <source>
        <dbReference type="SAM" id="Phobius"/>
    </source>
</evidence>
<protein>
    <recommendedName>
        <fullName evidence="4">Agglutinin biogenesis protein MshP</fullName>
    </recommendedName>
</protein>
<name>A0A7Z7HQY2_9PROT</name>
<evidence type="ECO:0008006" key="4">
    <source>
        <dbReference type="Google" id="ProtNLM"/>
    </source>
</evidence>
<dbReference type="EMBL" id="LT837803">
    <property type="protein sequence ID" value="SMB24124.1"/>
    <property type="molecule type" value="Genomic_DNA"/>
</dbReference>
<dbReference type="Proteomes" id="UP000242886">
    <property type="component" value="Chromosome SDENCHOL"/>
</dbReference>
<accession>A0A7Z7HQY2</accession>
<reference evidence="2" key="1">
    <citation type="submission" date="2017-03" db="EMBL/GenBank/DDBJ databases">
        <authorList>
            <consortium name="AG Boll"/>
        </authorList>
    </citation>
    <scope>NUCLEOTIDE SEQUENCE [LARGE SCALE GENOMIC DNA]</scope>
    <source>
        <strain evidence="2">Chol</strain>
    </source>
</reference>
<sequence length="130" mass="13861">MKARGFAIVTALFILVVLALLGSYVVNIITGMHRGQTLDLLGVQAQQAARAGVEWGLYKQQRDHSCTGSTSLSLAGTTLADFAVTVQCADVDGVAHIVATACNQPHGGACPNETSHGDFYVERRLEVYVR</sequence>
<dbReference type="RefSeq" id="WP_154716231.1">
    <property type="nucleotide sequence ID" value="NZ_LT837803.1"/>
</dbReference>
<keyword evidence="3" id="KW-1185">Reference proteome</keyword>
<gene>
    <name evidence="2" type="ORF">SDENCHOL_10995</name>
</gene>
<keyword evidence="1" id="KW-0472">Membrane</keyword>
<evidence type="ECO:0000313" key="2">
    <source>
        <dbReference type="EMBL" id="SMB24124.1"/>
    </source>
</evidence>
<proteinExistence type="predicted"/>
<feature type="transmembrane region" description="Helical" evidence="1">
    <location>
        <begin position="6"/>
        <end position="26"/>
    </location>
</feature>